<evidence type="ECO:0000256" key="1">
    <source>
        <dbReference type="ARBA" id="ARBA00022741"/>
    </source>
</evidence>
<dbReference type="InterPro" id="IPR016032">
    <property type="entry name" value="Sig_transdc_resp-reg_C-effctor"/>
</dbReference>
<name>A0ABT2CNT7_9ACTN</name>
<dbReference type="SUPFAM" id="SSF52540">
    <property type="entry name" value="P-loop containing nucleoside triphosphate hydrolases"/>
    <property type="match status" value="1"/>
</dbReference>
<evidence type="ECO:0000256" key="3">
    <source>
        <dbReference type="SAM" id="MobiDB-lite"/>
    </source>
</evidence>
<proteinExistence type="predicted"/>
<keyword evidence="6" id="KW-1185">Reference proteome</keyword>
<feature type="domain" description="HTH luxR-type" evidence="4">
    <location>
        <begin position="912"/>
        <end position="977"/>
    </location>
</feature>
<dbReference type="Pfam" id="PF00196">
    <property type="entry name" value="GerE"/>
    <property type="match status" value="1"/>
</dbReference>
<dbReference type="Proteomes" id="UP001431313">
    <property type="component" value="Unassembled WGS sequence"/>
</dbReference>
<dbReference type="InterPro" id="IPR000792">
    <property type="entry name" value="Tscrpt_reg_LuxR_C"/>
</dbReference>
<dbReference type="SMART" id="SM00421">
    <property type="entry name" value="HTH_LUXR"/>
    <property type="match status" value="1"/>
</dbReference>
<dbReference type="InterPro" id="IPR027417">
    <property type="entry name" value="P-loop_NTPase"/>
</dbReference>
<evidence type="ECO:0000313" key="6">
    <source>
        <dbReference type="Proteomes" id="UP001431313"/>
    </source>
</evidence>
<evidence type="ECO:0000259" key="4">
    <source>
        <dbReference type="PROSITE" id="PS50043"/>
    </source>
</evidence>
<evidence type="ECO:0000256" key="2">
    <source>
        <dbReference type="ARBA" id="ARBA00022840"/>
    </source>
</evidence>
<dbReference type="InterPro" id="IPR041664">
    <property type="entry name" value="AAA_16"/>
</dbReference>
<dbReference type="RefSeq" id="WP_258790276.1">
    <property type="nucleotide sequence ID" value="NZ_JANUGQ010000028.1"/>
</dbReference>
<dbReference type="SUPFAM" id="SSF46894">
    <property type="entry name" value="C-terminal effector domain of the bipartite response regulators"/>
    <property type="match status" value="1"/>
</dbReference>
<dbReference type="EMBL" id="JANUGQ010000028">
    <property type="protein sequence ID" value="MCS0638970.1"/>
    <property type="molecule type" value="Genomic_DNA"/>
</dbReference>
<sequence length="981" mass="100939">MLREVVGRAAELERLRELLERARAGWPVTVVVRGEPGAGKSALLEALAGLAAREGFRVVAAGARGLSARPYAAADELLGRLPGGGGVPVPGEFCGFMAGARAVYGESPASGESRENRWSGHGGAPGPGEPGDGAPGGRNPADGADGAPGARTPGDGPRTPADGGDGGLEARAGRLREAVGRGPVAVVLDDADGADPRSLRWLAAPAGPGGAVPLLVALAGDGGPGRTAPPGAEHLDLDGLSAEALAELAAVRHGMVLDDEAARVCRELTGGNPGLALALLSLPATRTGAAPDHVLTAGELREATGAAELPGAGRWLDGLGAHALAVARAVAVLGADAEIAQTAELAGLPVRETLSAVDELVGRCLLANRTPLAFRHPLLAAMVIGGVPAGTRAALHLRAAEILRDGDFGVTRVAGQLVAAGPLGQEWTVRPLRLAARQLAQEGKAEDAARHLRGLLRQRLLPRLRAAVRRELASLDGFVDPDRTARHLDAARREAGDPEIAADYAVALAGLLTDSGRPTDAVAVLDDTADRLGAPGSPAHWRLRLHRASVCLDGPVALCRAGEPLDRLLADRPPDGGARRELAGLRAAHALRAGEDRAAAVRHAREALSHGTDGPGRAFWHGCETLVRADELVEAWTHCSRVRLAGGARPGRWDHVSAELLRAVICRARGELPTAERALAPMTELLTGAASTAHLVAARAVAVLVEVRALRGDTEAAQALLAGCGLDQELPPRQHAAPVLAARAVLREAAGEPDRALAGHLAAGRLLTDCRVRNPALAPWRSRAALLLAAAGECAEADRLARAELDDARRWGTPRAVGTAQHALAMAAGGPRRAELLAVAVATLARSPARLELAAARCDLGIALGRAGRTDEARAALDAALAAAGSCGARPLARRIGDARRELLHGDDGEPVPPALSGLTPQELRILGLARDGHTNRAIAGKLFVTVRTVEFHLSGAYRKLGISGRGQLPEILPPRAGDGR</sequence>
<accession>A0ABT2CNT7</accession>
<comment type="caution">
    <text evidence="5">The sequence shown here is derived from an EMBL/GenBank/DDBJ whole genome shotgun (WGS) entry which is preliminary data.</text>
</comment>
<feature type="compositionally biased region" description="Gly residues" evidence="3">
    <location>
        <begin position="120"/>
        <end position="136"/>
    </location>
</feature>
<feature type="region of interest" description="Disordered" evidence="3">
    <location>
        <begin position="106"/>
        <end position="169"/>
    </location>
</feature>
<organism evidence="5 6">
    <name type="scientific">Streptomyces pyxinae</name>
    <dbReference type="NCBI Taxonomy" id="2970734"/>
    <lineage>
        <taxon>Bacteria</taxon>
        <taxon>Bacillati</taxon>
        <taxon>Actinomycetota</taxon>
        <taxon>Actinomycetes</taxon>
        <taxon>Kitasatosporales</taxon>
        <taxon>Streptomycetaceae</taxon>
        <taxon>Streptomyces</taxon>
    </lineage>
</organism>
<dbReference type="PROSITE" id="PS50043">
    <property type="entry name" value="HTH_LUXR_2"/>
    <property type="match status" value="1"/>
</dbReference>
<dbReference type="InterPro" id="IPR036388">
    <property type="entry name" value="WH-like_DNA-bd_sf"/>
</dbReference>
<evidence type="ECO:0000313" key="5">
    <source>
        <dbReference type="EMBL" id="MCS0638970.1"/>
    </source>
</evidence>
<dbReference type="InterPro" id="IPR003593">
    <property type="entry name" value="AAA+_ATPase"/>
</dbReference>
<dbReference type="Pfam" id="PF13191">
    <property type="entry name" value="AAA_16"/>
    <property type="match status" value="1"/>
</dbReference>
<keyword evidence="1" id="KW-0547">Nucleotide-binding</keyword>
<gene>
    <name evidence="5" type="ORF">NX801_25645</name>
</gene>
<dbReference type="PRINTS" id="PR00038">
    <property type="entry name" value="HTHLUXR"/>
</dbReference>
<keyword evidence="2" id="KW-0067">ATP-binding</keyword>
<reference evidence="5" key="1">
    <citation type="submission" date="2022-08" db="EMBL/GenBank/DDBJ databases">
        <authorList>
            <person name="Somphong A."/>
            <person name="Phongsopitanun W."/>
        </authorList>
    </citation>
    <scope>NUCLEOTIDE SEQUENCE</scope>
    <source>
        <strain evidence="5">LP05-1</strain>
    </source>
</reference>
<dbReference type="CDD" id="cd06170">
    <property type="entry name" value="LuxR_C_like"/>
    <property type="match status" value="1"/>
</dbReference>
<dbReference type="PANTHER" id="PTHR16305">
    <property type="entry name" value="TESTICULAR SOLUBLE ADENYLYL CYCLASE"/>
    <property type="match status" value="1"/>
</dbReference>
<dbReference type="Gene3D" id="3.40.50.300">
    <property type="entry name" value="P-loop containing nucleotide triphosphate hydrolases"/>
    <property type="match status" value="1"/>
</dbReference>
<protein>
    <submittedName>
        <fullName evidence="5">Helix-turn-helix transcriptional regulator</fullName>
    </submittedName>
</protein>
<dbReference type="PANTHER" id="PTHR16305:SF28">
    <property type="entry name" value="GUANYLATE CYCLASE DOMAIN-CONTAINING PROTEIN"/>
    <property type="match status" value="1"/>
</dbReference>
<dbReference type="Gene3D" id="1.10.10.10">
    <property type="entry name" value="Winged helix-like DNA-binding domain superfamily/Winged helix DNA-binding domain"/>
    <property type="match status" value="1"/>
</dbReference>
<dbReference type="SMART" id="SM00382">
    <property type="entry name" value="AAA"/>
    <property type="match status" value="1"/>
</dbReference>
<feature type="compositionally biased region" description="Low complexity" evidence="3">
    <location>
        <begin position="137"/>
        <end position="160"/>
    </location>
</feature>